<keyword evidence="1" id="KW-0175">Coiled coil</keyword>
<feature type="compositionally biased region" description="Polar residues" evidence="2">
    <location>
        <begin position="191"/>
        <end position="204"/>
    </location>
</feature>
<evidence type="ECO:0000256" key="2">
    <source>
        <dbReference type="SAM" id="MobiDB-lite"/>
    </source>
</evidence>
<keyword evidence="4" id="KW-1185">Reference proteome</keyword>
<evidence type="ECO:0000313" key="3">
    <source>
        <dbReference type="EMBL" id="ORY86973.1"/>
    </source>
</evidence>
<feature type="region of interest" description="Disordered" evidence="2">
    <location>
        <begin position="1"/>
        <end position="24"/>
    </location>
</feature>
<dbReference type="RefSeq" id="XP_040727829.1">
    <property type="nucleotide sequence ID" value="XM_040868569.1"/>
</dbReference>
<feature type="region of interest" description="Disordered" evidence="2">
    <location>
        <begin position="393"/>
        <end position="439"/>
    </location>
</feature>
<dbReference type="GeneID" id="63785168"/>
<gene>
    <name evidence="3" type="ORF">BCR37DRAFT_376310</name>
</gene>
<feature type="compositionally biased region" description="Polar residues" evidence="2">
    <location>
        <begin position="165"/>
        <end position="177"/>
    </location>
</feature>
<dbReference type="AlphaFoldDB" id="A0A1Y2FSL5"/>
<comment type="caution">
    <text evidence="3">The sequence shown here is derived from an EMBL/GenBank/DDBJ whole genome shotgun (WGS) entry which is preliminary data.</text>
</comment>
<proteinExistence type="predicted"/>
<reference evidence="3 4" key="1">
    <citation type="submission" date="2016-07" db="EMBL/GenBank/DDBJ databases">
        <title>Pervasive Adenine N6-methylation of Active Genes in Fungi.</title>
        <authorList>
            <consortium name="DOE Joint Genome Institute"/>
            <person name="Mondo S.J."/>
            <person name="Dannebaum R.O."/>
            <person name="Kuo R.C."/>
            <person name="Labutti K."/>
            <person name="Haridas S."/>
            <person name="Kuo A."/>
            <person name="Salamov A."/>
            <person name="Ahrendt S.R."/>
            <person name="Lipzen A."/>
            <person name="Sullivan W."/>
            <person name="Andreopoulos W.B."/>
            <person name="Clum A."/>
            <person name="Lindquist E."/>
            <person name="Daum C."/>
            <person name="Ramamoorthy G.K."/>
            <person name="Gryganskyi A."/>
            <person name="Culley D."/>
            <person name="Magnuson J.K."/>
            <person name="James T.Y."/>
            <person name="O'Malley M.A."/>
            <person name="Stajich J.E."/>
            <person name="Spatafora J.W."/>
            <person name="Visel A."/>
            <person name="Grigoriev I.V."/>
        </authorList>
    </citation>
    <scope>NUCLEOTIDE SEQUENCE [LARGE SCALE GENOMIC DNA]</scope>
    <source>
        <strain evidence="3 4">12-1054</strain>
    </source>
</reference>
<evidence type="ECO:0000256" key="1">
    <source>
        <dbReference type="SAM" id="Coils"/>
    </source>
</evidence>
<organism evidence="3 4">
    <name type="scientific">Protomyces lactucae-debilis</name>
    <dbReference type="NCBI Taxonomy" id="2754530"/>
    <lineage>
        <taxon>Eukaryota</taxon>
        <taxon>Fungi</taxon>
        <taxon>Dikarya</taxon>
        <taxon>Ascomycota</taxon>
        <taxon>Taphrinomycotina</taxon>
        <taxon>Taphrinomycetes</taxon>
        <taxon>Taphrinales</taxon>
        <taxon>Protomycetaceae</taxon>
        <taxon>Protomyces</taxon>
    </lineage>
</organism>
<feature type="compositionally biased region" description="Basic and acidic residues" evidence="2">
    <location>
        <begin position="179"/>
        <end position="190"/>
    </location>
</feature>
<protein>
    <submittedName>
        <fullName evidence="3">Uncharacterized protein</fullName>
    </submittedName>
</protein>
<feature type="coiled-coil region" evidence="1">
    <location>
        <begin position="440"/>
        <end position="467"/>
    </location>
</feature>
<sequence>MPSTMRMKRSSEDPVMPPAGLAEPMPVGSTALLAEFLATTGPEDIYRSNSQTAAQPIIKPKKSIVNLNFLRKRPTDAERTLPDAIDKRVTSTGKPFFAIRTAHPTETVDRAVQADAGREAMPRRPQRPDGILLSEYDQGVMTDQQDTRGTDTFQVIEYDFGKRSAPQTASTFASGHSQHTKERAERHSPELRSTSRNASISSLQDGPPLRHPGIRGASVTTTITAGSRSIRTHKSGASTSSLSVHSQAERPLSLDDSLEMLASMSDHANSERGDFHSPALSGVSPMSGSPVELMQPFGPLQPPSTPERSIKPDDGATPRVVPPTITIGLSPTSMTGKLRMAAAEHAATRRIEQNPAANNSVISRPHTTSMISSSQARLIAPISPERAQRPLFSVPDVPSAQTQATQGGSDLDRPESIDSGLGKTPRSSEDLHGQAPLSGEEALKQRLAKLEERNEALERVLIGLLTQQLNGKDGTLQDVERLEQQTSSTQLDMAHVRQALGQL</sequence>
<dbReference type="EMBL" id="MCFI01000002">
    <property type="protein sequence ID" value="ORY86973.1"/>
    <property type="molecule type" value="Genomic_DNA"/>
</dbReference>
<dbReference type="Proteomes" id="UP000193685">
    <property type="component" value="Unassembled WGS sequence"/>
</dbReference>
<feature type="compositionally biased region" description="Polar residues" evidence="2">
    <location>
        <begin position="218"/>
        <end position="246"/>
    </location>
</feature>
<name>A0A1Y2FSL5_PROLT</name>
<feature type="region of interest" description="Disordered" evidence="2">
    <location>
        <begin position="165"/>
        <end position="250"/>
    </location>
</feature>
<feature type="region of interest" description="Disordered" evidence="2">
    <location>
        <begin position="268"/>
        <end position="331"/>
    </location>
</feature>
<accession>A0A1Y2FSL5</accession>
<evidence type="ECO:0000313" key="4">
    <source>
        <dbReference type="Proteomes" id="UP000193685"/>
    </source>
</evidence>
<feature type="compositionally biased region" description="Polar residues" evidence="2">
    <location>
        <begin position="399"/>
        <end position="408"/>
    </location>
</feature>